<sequence length="1000" mass="111590">MKFIILMALILNSLIYANSFLEQKSQTYDITNEHSNTRDVISMTIYKTSPIMEIIAEQNEYSARVITLSECQTVDGVEHCPVLSEKCEGFFDYSYGEAMLNNAIAYENVICETTGTLDNENFKCQKDNVNVCSDYLGSTYVSSTDSCDKAAWEITCDNNWHNFSFHNYLKMEAWNPSGPVSNYAGYNFQSQMRYKCINRSSVLIEQMHKMYGQSLNSTVWSQFGTFNAEKVKADKNYFINYNGAKGTDRYYIPKNGKISGAKEDGVVISGRHVVSGDKVVLQVVAGNTYDGKGWTVRDSITGNLILYEQYSKEPKCPSTYPLRVGTKCYAETFCKDGYHKTSNTTCQQNYQYYTYFCEEDENNYGSEWVGPISLGEDCLGECSQGRTQDCICNSKKPPKDNCKRKNYLCGVDESIICALEPNQEISNEVIDKNVFTYRPLLSYAPVTGGINENGYGQQKGLCSGKCSFNIKLIQGSNSKIYFSEERQDDELSFIEVQKCKFTGTILGDIAYIKLDDSKMIWEGFDKDGGNIGSIISTCEWNGKVGFYQDQGFSSVKTDGDKLLFYASYSESGLKHPQQGFLQVMPQLKDEDKNDGYNYEIIEPIISRANGGDIVGLFDDHTLFASNGKITEEKCSGLKLKINAYEPSFDTPLKVEYFNSMVFDSSDINKFNISSCTEGSINDLSELCDSCKIDETYNKTTKLCEKKPTVCEAGWSHLDTAGTCSLSQWVTTHSWPAFTISTSYEGHAVAKYGWKFQQANSYVLYVPNLNQNLPMFPAEYNFSYFSQGWQGNFSGKGTTSGSVRTIVTFSKTSQHERASTVKMSAGYRQEYKKVIKSATCTSGTLNTGICESEPKHTKPNYTESTCLLEKAIPVSVDNMEYAVKTLFGTNLSYVCSPLTCQEHVCGLANCVDGYDPLINNGGEAGSGCIDSNCDANLPYIETCGIVRGCDETNPTQQYINGECYQMKCDYPAVLNYSSKFCEEKGCATGYVETSGGLCISN</sequence>
<evidence type="ECO:0000313" key="2">
    <source>
        <dbReference type="Proteomes" id="UP000218113"/>
    </source>
</evidence>
<dbReference type="Proteomes" id="UP000218113">
    <property type="component" value="Unassembled WGS sequence"/>
</dbReference>
<organism evidence="1 2">
    <name type="scientific">SAR324 cluster bacterium</name>
    <dbReference type="NCBI Taxonomy" id="2024889"/>
    <lineage>
        <taxon>Bacteria</taxon>
        <taxon>Deltaproteobacteria</taxon>
        <taxon>SAR324 cluster</taxon>
    </lineage>
</organism>
<protein>
    <submittedName>
        <fullName evidence="1">Uncharacterized protein</fullName>
    </submittedName>
</protein>
<comment type="caution">
    <text evidence="1">The sequence shown here is derived from an EMBL/GenBank/DDBJ whole genome shotgun (WGS) entry which is preliminary data.</text>
</comment>
<proteinExistence type="predicted"/>
<reference evidence="2" key="1">
    <citation type="submission" date="2017-08" db="EMBL/GenBank/DDBJ databases">
        <title>A dynamic microbial community with high functional redundancy inhabits the cold, oxic subseafloor aquifer.</title>
        <authorList>
            <person name="Tully B.J."/>
            <person name="Wheat C.G."/>
            <person name="Glazer B.T."/>
            <person name="Huber J.A."/>
        </authorList>
    </citation>
    <scope>NUCLEOTIDE SEQUENCE [LARGE SCALE GENOMIC DNA]</scope>
</reference>
<dbReference type="AlphaFoldDB" id="A0A2A4TBN7"/>
<accession>A0A2A4TBN7</accession>
<gene>
    <name evidence="1" type="ORF">COB67_00340</name>
</gene>
<evidence type="ECO:0000313" key="1">
    <source>
        <dbReference type="EMBL" id="PCI30938.1"/>
    </source>
</evidence>
<name>A0A2A4TBN7_9DELT</name>
<dbReference type="EMBL" id="NVSR01000001">
    <property type="protein sequence ID" value="PCI30938.1"/>
    <property type="molecule type" value="Genomic_DNA"/>
</dbReference>